<dbReference type="PIRSF" id="PIRSF021438">
    <property type="entry name" value="DltD"/>
    <property type="match status" value="1"/>
</dbReference>
<name>A0A0T6BJR7_9BACI</name>
<evidence type="ECO:0000313" key="2">
    <source>
        <dbReference type="EMBL" id="KRT90129.1"/>
    </source>
</evidence>
<gene>
    <name evidence="3" type="primary">dltD</name>
    <name evidence="2" type="ORF">AB447_205980</name>
    <name evidence="3" type="ORF">P8828_02965</name>
</gene>
<keyword evidence="1" id="KW-1003">Cell membrane</keyword>
<dbReference type="PANTHER" id="PTHR40039">
    <property type="entry name" value="PROTEIN DLTD"/>
    <property type="match status" value="1"/>
</dbReference>
<dbReference type="STRING" id="1664069.BGLY_4513"/>
<evidence type="ECO:0000313" key="3">
    <source>
        <dbReference type="EMBL" id="MEC0483812.1"/>
    </source>
</evidence>
<dbReference type="OrthoDB" id="1700484at2"/>
<proteinExistence type="inferred from homology"/>
<sequence length="391" mass="45174">MKKRFLFGPIILAFLLFFTTISIPNSWLEAFVPKDRVEKSATELNPMMFQGTYLQSKMLEDSRYLPIYGSSELSRLDPYHPSNYFEVNNKGFTPYLVGKGGSQSLIHAINFAAHMDQLKGKKLVFIISPQWFQKKGSDESHFAPNFSALQAYDLMFNQKIDQNVKRKMIKRMLKYHAVKNDALLAALYKAELKQDHTTLSLLSPAAKAYRNVLEKKDLYYSMVDSPGPERTISQSVKDKSWSELKQMAAKLGEKESRSNKFKLIDDAFRKIKPKMTKLKNRKKHLSYVQSVEYGDFQMMMDVLKESGADPLFISVPVHGKWYDYTGVPKKGRTGYYAKIKKQIEAEGFQVADLSGHEYDPYFLKDTIHLGWKGWVYVDKAIEDFYKKDSRS</sequence>
<evidence type="ECO:0000313" key="5">
    <source>
        <dbReference type="Proteomes" id="UP001341297"/>
    </source>
</evidence>
<comment type="caution">
    <text evidence="2">The sequence shown here is derived from an EMBL/GenBank/DDBJ whole genome shotgun (WGS) entry which is preliminary data.</text>
</comment>
<dbReference type="EMBL" id="LECW02000045">
    <property type="protein sequence ID" value="KRT90129.1"/>
    <property type="molecule type" value="Genomic_DNA"/>
</dbReference>
<organism evidence="2 4">
    <name type="scientific">Bacillus glycinifermentans</name>
    <dbReference type="NCBI Taxonomy" id="1664069"/>
    <lineage>
        <taxon>Bacteria</taxon>
        <taxon>Bacillati</taxon>
        <taxon>Bacillota</taxon>
        <taxon>Bacilli</taxon>
        <taxon>Bacillales</taxon>
        <taxon>Bacillaceae</taxon>
        <taxon>Bacillus</taxon>
    </lineage>
</organism>
<dbReference type="SUPFAM" id="SSF52266">
    <property type="entry name" value="SGNH hydrolase"/>
    <property type="match status" value="1"/>
</dbReference>
<keyword evidence="1" id="KW-0472">Membrane</keyword>
<keyword evidence="5" id="KW-1185">Reference proteome</keyword>
<comment type="similarity">
    <text evidence="1">Belongs to the DltD family.</text>
</comment>
<dbReference type="PANTHER" id="PTHR40039:SF1">
    <property type="entry name" value="PROTEIN DLTD"/>
    <property type="match status" value="1"/>
</dbReference>
<dbReference type="Proteomes" id="UP000036168">
    <property type="component" value="Unassembled WGS sequence"/>
</dbReference>
<reference evidence="3 5" key="3">
    <citation type="submission" date="2023-03" db="EMBL/GenBank/DDBJ databases">
        <title>Agriculturally important microbes genome sequencing.</title>
        <authorList>
            <person name="Dunlap C."/>
        </authorList>
    </citation>
    <scope>NUCLEOTIDE SEQUENCE [LARGE SCALE GENOMIC DNA]</scope>
    <source>
        <strain evidence="3 5">CBP-3203</strain>
    </source>
</reference>
<comment type="pathway">
    <text evidence="1">Cell wall biogenesis; lipoteichoic acid biosynthesis.</text>
</comment>
<accession>A0A0T6BJR7</accession>
<evidence type="ECO:0000313" key="4">
    <source>
        <dbReference type="Proteomes" id="UP000036168"/>
    </source>
</evidence>
<dbReference type="Pfam" id="PF04914">
    <property type="entry name" value="DltD"/>
    <property type="match status" value="1"/>
</dbReference>
<dbReference type="UniPathway" id="UPA00556"/>
<dbReference type="InterPro" id="IPR023896">
    <property type="entry name" value="LTA_DltD"/>
</dbReference>
<dbReference type="RefSeq" id="WP_048356330.1">
    <property type="nucleotide sequence ID" value="NZ_CP023481.1"/>
</dbReference>
<evidence type="ECO:0000256" key="1">
    <source>
        <dbReference type="PIRNR" id="PIRNR021438"/>
    </source>
</evidence>
<dbReference type="Proteomes" id="UP001341297">
    <property type="component" value="Unassembled WGS sequence"/>
</dbReference>
<protein>
    <recommendedName>
        <fullName evidence="1">Protein DltD</fullName>
    </recommendedName>
</protein>
<dbReference type="InterPro" id="IPR006998">
    <property type="entry name" value="DltD"/>
</dbReference>
<dbReference type="AlphaFoldDB" id="A0A0T6BJR7"/>
<reference evidence="2" key="2">
    <citation type="submission" date="2015-10" db="EMBL/GenBank/DDBJ databases">
        <authorList>
            <person name="Gilbert D.G."/>
        </authorList>
    </citation>
    <scope>NUCLEOTIDE SEQUENCE</scope>
    <source>
        <strain evidence="2">GO-13</strain>
    </source>
</reference>
<reference evidence="2 4" key="1">
    <citation type="journal article" date="2015" name="Int. J. Syst. Evol. Microbiol.">
        <title>Bacillus glycinifermentans sp. nov., isolated from fermented soybean paste.</title>
        <authorList>
            <person name="Kim S.J."/>
            <person name="Dunlap C.A."/>
            <person name="Kwon S.W."/>
            <person name="Rooney A.P."/>
        </authorList>
    </citation>
    <scope>NUCLEOTIDE SEQUENCE [LARGE SCALE GENOMIC DNA]</scope>
    <source>
        <strain evidence="2 4">GO-13</strain>
    </source>
</reference>
<dbReference type="EMBL" id="JARRTL010000006">
    <property type="protein sequence ID" value="MEC0483812.1"/>
    <property type="molecule type" value="Genomic_DNA"/>
</dbReference>
<dbReference type="GO" id="GO:0005886">
    <property type="term" value="C:plasma membrane"/>
    <property type="evidence" value="ECO:0007669"/>
    <property type="project" value="UniProtKB-UniRule"/>
</dbReference>
<dbReference type="GO" id="GO:0070395">
    <property type="term" value="P:lipoteichoic acid biosynthetic process"/>
    <property type="evidence" value="ECO:0007669"/>
    <property type="project" value="UniProtKB-UniRule"/>
</dbReference>
<dbReference type="NCBIfam" id="TIGR04092">
    <property type="entry name" value="LTA_DltD"/>
    <property type="match status" value="1"/>
</dbReference>